<name>D8SHL2_SELML</name>
<dbReference type="PANTHER" id="PTHR12315">
    <property type="entry name" value="BICOID-INTERACTING PROTEIN RELATED"/>
    <property type="match status" value="1"/>
</dbReference>
<evidence type="ECO:0000256" key="5">
    <source>
        <dbReference type="PROSITE-ProRule" id="PRU00848"/>
    </source>
</evidence>
<feature type="region of interest" description="Disordered" evidence="7">
    <location>
        <begin position="104"/>
        <end position="133"/>
    </location>
</feature>
<dbReference type="EC" id="2.1.1.-" evidence="6"/>
<dbReference type="PANTHER" id="PTHR12315:SF0">
    <property type="entry name" value="7SK SNRNA METHYLPHOSPHATE CAPPING ENZYME"/>
    <property type="match status" value="1"/>
</dbReference>
<evidence type="ECO:0000256" key="2">
    <source>
        <dbReference type="ARBA" id="ARBA00022603"/>
    </source>
</evidence>
<proteinExistence type="inferred from homology"/>
<dbReference type="InterPro" id="IPR039772">
    <property type="entry name" value="Bin3-like"/>
</dbReference>
<dbReference type="Proteomes" id="UP000001514">
    <property type="component" value="Unassembled WGS sequence"/>
</dbReference>
<dbReference type="InterPro" id="IPR024160">
    <property type="entry name" value="BIN3_SAM-bd_dom"/>
</dbReference>
<evidence type="ECO:0000256" key="7">
    <source>
        <dbReference type="SAM" id="MobiDB-lite"/>
    </source>
</evidence>
<dbReference type="CDD" id="cd02440">
    <property type="entry name" value="AdoMet_MTases"/>
    <property type="match status" value="1"/>
</dbReference>
<evidence type="ECO:0000313" key="10">
    <source>
        <dbReference type="Proteomes" id="UP000001514"/>
    </source>
</evidence>
<feature type="compositionally biased region" description="Basic and acidic residues" evidence="7">
    <location>
        <begin position="104"/>
        <end position="117"/>
    </location>
</feature>
<dbReference type="STRING" id="88036.D8SHL2"/>
<dbReference type="KEGG" id="smo:SELMODRAFT_117320"/>
<dbReference type="HOGENOM" id="CLU_004729_2_0_1"/>
<comment type="similarity">
    <text evidence="1 6">Belongs to the methyltransferase superfamily.</text>
</comment>
<keyword evidence="2 6" id="KW-0489">Methyltransferase</keyword>
<keyword evidence="10" id="KW-1185">Reference proteome</keyword>
<evidence type="ECO:0000256" key="6">
    <source>
        <dbReference type="RuleBase" id="RU367087"/>
    </source>
</evidence>
<evidence type="ECO:0000256" key="1">
    <source>
        <dbReference type="ARBA" id="ARBA00008361"/>
    </source>
</evidence>
<dbReference type="GO" id="GO:0008173">
    <property type="term" value="F:RNA methyltransferase activity"/>
    <property type="evidence" value="ECO:0000318"/>
    <property type="project" value="GO_Central"/>
</dbReference>
<dbReference type="OMA" id="KWIHLFH"/>
<dbReference type="GO" id="GO:0040031">
    <property type="term" value="P:snRNA modification"/>
    <property type="evidence" value="ECO:0000318"/>
    <property type="project" value="GO_Central"/>
</dbReference>
<dbReference type="InterPro" id="IPR010675">
    <property type="entry name" value="Bin3_C"/>
</dbReference>
<dbReference type="GO" id="GO:0032259">
    <property type="term" value="P:methylation"/>
    <property type="evidence" value="ECO:0007669"/>
    <property type="project" value="UniProtKB-KW"/>
</dbReference>
<feature type="domain" description="Bin3-type SAM" evidence="8">
    <location>
        <begin position="39"/>
        <end position="274"/>
    </location>
</feature>
<reference evidence="9 10" key="1">
    <citation type="journal article" date="2011" name="Science">
        <title>The Selaginella genome identifies genetic changes associated with the evolution of vascular plants.</title>
        <authorList>
            <person name="Banks J.A."/>
            <person name="Nishiyama T."/>
            <person name="Hasebe M."/>
            <person name="Bowman J.L."/>
            <person name="Gribskov M."/>
            <person name="dePamphilis C."/>
            <person name="Albert V.A."/>
            <person name="Aono N."/>
            <person name="Aoyama T."/>
            <person name="Ambrose B.A."/>
            <person name="Ashton N.W."/>
            <person name="Axtell M.J."/>
            <person name="Barker E."/>
            <person name="Barker M.S."/>
            <person name="Bennetzen J.L."/>
            <person name="Bonawitz N.D."/>
            <person name="Chapple C."/>
            <person name="Cheng C."/>
            <person name="Correa L.G."/>
            <person name="Dacre M."/>
            <person name="DeBarry J."/>
            <person name="Dreyer I."/>
            <person name="Elias M."/>
            <person name="Engstrom E.M."/>
            <person name="Estelle M."/>
            <person name="Feng L."/>
            <person name="Finet C."/>
            <person name="Floyd S.K."/>
            <person name="Frommer W.B."/>
            <person name="Fujita T."/>
            <person name="Gramzow L."/>
            <person name="Gutensohn M."/>
            <person name="Harholt J."/>
            <person name="Hattori M."/>
            <person name="Heyl A."/>
            <person name="Hirai T."/>
            <person name="Hiwatashi Y."/>
            <person name="Ishikawa M."/>
            <person name="Iwata M."/>
            <person name="Karol K.G."/>
            <person name="Koehler B."/>
            <person name="Kolukisaoglu U."/>
            <person name="Kubo M."/>
            <person name="Kurata T."/>
            <person name="Lalonde S."/>
            <person name="Li K."/>
            <person name="Li Y."/>
            <person name="Litt A."/>
            <person name="Lyons E."/>
            <person name="Manning G."/>
            <person name="Maruyama T."/>
            <person name="Michael T.P."/>
            <person name="Mikami K."/>
            <person name="Miyazaki S."/>
            <person name="Morinaga S."/>
            <person name="Murata T."/>
            <person name="Mueller-Roeber B."/>
            <person name="Nelson D.R."/>
            <person name="Obara M."/>
            <person name="Oguri Y."/>
            <person name="Olmstead R.G."/>
            <person name="Onodera N."/>
            <person name="Petersen B.L."/>
            <person name="Pils B."/>
            <person name="Prigge M."/>
            <person name="Rensing S.A."/>
            <person name="Riano-Pachon D.M."/>
            <person name="Roberts A.W."/>
            <person name="Sato Y."/>
            <person name="Scheller H.V."/>
            <person name="Schulz B."/>
            <person name="Schulz C."/>
            <person name="Shakirov E.V."/>
            <person name="Shibagaki N."/>
            <person name="Shinohara N."/>
            <person name="Shippen D.E."/>
            <person name="Soerensen I."/>
            <person name="Sotooka R."/>
            <person name="Sugimoto N."/>
            <person name="Sugita M."/>
            <person name="Sumikawa N."/>
            <person name="Tanurdzic M."/>
            <person name="Theissen G."/>
            <person name="Ulvskov P."/>
            <person name="Wakazuki S."/>
            <person name="Weng J.K."/>
            <person name="Willats W.W."/>
            <person name="Wipf D."/>
            <person name="Wolf P.G."/>
            <person name="Yang L."/>
            <person name="Zimmer A.D."/>
            <person name="Zhu Q."/>
            <person name="Mitros T."/>
            <person name="Hellsten U."/>
            <person name="Loque D."/>
            <person name="Otillar R."/>
            <person name="Salamov A."/>
            <person name="Schmutz J."/>
            <person name="Shapiro H."/>
            <person name="Lindquist E."/>
            <person name="Lucas S."/>
            <person name="Rokhsar D."/>
            <person name="Grigoriev I.V."/>
        </authorList>
    </citation>
    <scope>NUCLEOTIDE SEQUENCE [LARGE SCALE GENOMIC DNA]</scope>
</reference>
<dbReference type="Gene3D" id="3.40.50.150">
    <property type="entry name" value="Vaccinia Virus protein VP39"/>
    <property type="match status" value="1"/>
</dbReference>
<gene>
    <name evidence="9" type="ORF">SELMODRAFT_117320</name>
</gene>
<dbReference type="AlphaFoldDB" id="D8SHL2"/>
<keyword evidence="3 6" id="KW-0808">Transferase</keyword>
<protein>
    <recommendedName>
        <fullName evidence="6">RNA methyltransferase</fullName>
        <ecNumber evidence="6">2.1.1.-</ecNumber>
    </recommendedName>
</protein>
<dbReference type="EMBL" id="GL377620">
    <property type="protein sequence ID" value="EFJ16131.1"/>
    <property type="molecule type" value="Genomic_DNA"/>
</dbReference>
<dbReference type="SUPFAM" id="SSF53335">
    <property type="entry name" value="S-adenosyl-L-methionine-dependent methyltransferases"/>
    <property type="match status" value="1"/>
</dbReference>
<dbReference type="eggNOG" id="KOG2899">
    <property type="taxonomic scope" value="Eukaryota"/>
</dbReference>
<dbReference type="FunCoup" id="D8SHL2">
    <property type="interactions" value="2301"/>
</dbReference>
<feature type="non-terminal residue" evidence="9">
    <location>
        <position position="1"/>
    </location>
</feature>
<feature type="compositionally biased region" description="Polar residues" evidence="7">
    <location>
        <begin position="118"/>
        <end position="128"/>
    </location>
</feature>
<dbReference type="GO" id="GO:0008171">
    <property type="term" value="F:O-methyltransferase activity"/>
    <property type="evidence" value="ECO:0000318"/>
    <property type="project" value="GO_Central"/>
</dbReference>
<organism evidence="10">
    <name type="scientific">Selaginella moellendorffii</name>
    <name type="common">Spikemoss</name>
    <dbReference type="NCBI Taxonomy" id="88036"/>
    <lineage>
        <taxon>Eukaryota</taxon>
        <taxon>Viridiplantae</taxon>
        <taxon>Streptophyta</taxon>
        <taxon>Embryophyta</taxon>
        <taxon>Tracheophyta</taxon>
        <taxon>Lycopodiopsida</taxon>
        <taxon>Selaginellales</taxon>
        <taxon>Selaginellaceae</taxon>
        <taxon>Selaginella</taxon>
    </lineage>
</organism>
<dbReference type="InterPro" id="IPR029063">
    <property type="entry name" value="SAM-dependent_MTases_sf"/>
</dbReference>
<dbReference type="Pfam" id="PF06859">
    <property type="entry name" value="Bin3"/>
    <property type="match status" value="1"/>
</dbReference>
<evidence type="ECO:0000256" key="4">
    <source>
        <dbReference type="ARBA" id="ARBA00022691"/>
    </source>
</evidence>
<keyword evidence="4 5" id="KW-0949">S-adenosyl-L-methionine</keyword>
<evidence type="ECO:0000259" key="8">
    <source>
        <dbReference type="PROSITE" id="PS51515"/>
    </source>
</evidence>
<evidence type="ECO:0000313" key="9">
    <source>
        <dbReference type="EMBL" id="EFJ16131.1"/>
    </source>
</evidence>
<accession>D8SHL2</accession>
<sequence>KMQGSQQQDCGKKRKKPEYVYGNYPFYYGYRVGKTLEEDPRVSVFKREWIENRDCLDIGCNEGHVTIALAVKFCCKSMVGVDIDSKLIYKARCNLQHEVEALEKEEKSKEDERKQGGEQKNSGKTPSTDSEEAAVVQKAAIGLELSERVTFKTQNYLDVYCKPGTYDTILCLSISKWIHLNWGDEGLLKFFAKVFKELRPGGRLVLEPQPWESYSKKRRVSEVTRKNFQRIKLRPDNFPSILTEKIGFKFYEEISSELPSDKSGFRRPLFVYHK</sequence>
<dbReference type="InParanoid" id="D8SHL2"/>
<dbReference type="Gramene" id="EFJ16131">
    <property type="protein sequence ID" value="EFJ16131"/>
    <property type="gene ID" value="SELMODRAFT_117320"/>
</dbReference>
<dbReference type="PROSITE" id="PS51515">
    <property type="entry name" value="BIN3_SAM"/>
    <property type="match status" value="1"/>
</dbReference>
<dbReference type="GO" id="GO:0017069">
    <property type="term" value="F:snRNA binding"/>
    <property type="evidence" value="ECO:0000318"/>
    <property type="project" value="GO_Central"/>
</dbReference>
<evidence type="ECO:0000256" key="3">
    <source>
        <dbReference type="ARBA" id="ARBA00022679"/>
    </source>
</evidence>